<dbReference type="RefSeq" id="WP_015009302.1">
    <property type="nucleotide sequence ID" value="NC_018704.1"/>
</dbReference>
<dbReference type="STRING" id="698758.AXY_05650"/>
<dbReference type="SMART" id="SM00422">
    <property type="entry name" value="HTH_MERR"/>
    <property type="match status" value="1"/>
</dbReference>
<name>K0J0M9_AMPXN</name>
<sequence length="90" mass="10494">MRTSEIAKLSSVHPNTVRLYEEWGYLSPAPREPNGYSVYSELHLKQMKIARLAFRQEFIRNNLQKQASRIVRLSGQEKFKASLQQSTEIL</sequence>
<dbReference type="Gene3D" id="1.10.1660.10">
    <property type="match status" value="1"/>
</dbReference>
<dbReference type="InterPro" id="IPR009061">
    <property type="entry name" value="DNA-bd_dom_put_sf"/>
</dbReference>
<reference evidence="2 3" key="1">
    <citation type="submission" date="2011-01" db="EMBL/GenBank/DDBJ databases">
        <title>Whole genome sequence of Amphibacillus xylinus NBRC 15112.</title>
        <authorList>
            <person name="Nakazawa H."/>
            <person name="Katano Y."/>
            <person name="Nakamura S."/>
            <person name="Sasagawa M."/>
            <person name="Fukada J."/>
            <person name="Arai T."/>
            <person name="Sasakura N."/>
            <person name="Mochizuki D."/>
            <person name="Hosoyama A."/>
            <person name="Harada K."/>
            <person name="Horikawa H."/>
            <person name="Kato Y."/>
            <person name="Harada T."/>
            <person name="Sasaki K."/>
            <person name="Sekiguchi M."/>
            <person name="Hodoyama M."/>
            <person name="Nishiko R."/>
            <person name="Narita H."/>
            <person name="Hanamaki A."/>
            <person name="Hata C."/>
            <person name="Konno Y."/>
            <person name="Niimura Y."/>
            <person name="Yamazaki S."/>
            <person name="Fujita N."/>
        </authorList>
    </citation>
    <scope>NUCLEOTIDE SEQUENCE [LARGE SCALE GENOMIC DNA]</scope>
    <source>
        <strain evidence="3">ATCC 51415 / DSM 6626 / JCM 7361 / LMG 17667 / NBRC 15112 / Ep01</strain>
    </source>
</reference>
<dbReference type="SUPFAM" id="SSF46955">
    <property type="entry name" value="Putative DNA-binding domain"/>
    <property type="match status" value="1"/>
</dbReference>
<evidence type="ECO:0000259" key="1">
    <source>
        <dbReference type="PROSITE" id="PS50937"/>
    </source>
</evidence>
<accession>K0J0M9</accession>
<dbReference type="Pfam" id="PF00376">
    <property type="entry name" value="MerR"/>
    <property type="match status" value="1"/>
</dbReference>
<dbReference type="HOGENOM" id="CLU_2434394_0_0_9"/>
<dbReference type="KEGG" id="axl:AXY_05650"/>
<dbReference type="GO" id="GO:0006355">
    <property type="term" value="P:regulation of DNA-templated transcription"/>
    <property type="evidence" value="ECO:0007669"/>
    <property type="project" value="InterPro"/>
</dbReference>
<dbReference type="AlphaFoldDB" id="K0J0M9"/>
<dbReference type="Proteomes" id="UP000006294">
    <property type="component" value="Chromosome"/>
</dbReference>
<protein>
    <submittedName>
        <fullName evidence="2">Putative MerR family transcriptional regulator</fullName>
    </submittedName>
</protein>
<evidence type="ECO:0000313" key="2">
    <source>
        <dbReference type="EMBL" id="BAM46697.1"/>
    </source>
</evidence>
<proteinExistence type="predicted"/>
<dbReference type="PROSITE" id="PS50937">
    <property type="entry name" value="HTH_MERR_2"/>
    <property type="match status" value="1"/>
</dbReference>
<keyword evidence="3" id="KW-1185">Reference proteome</keyword>
<gene>
    <name evidence="2" type="ordered locus">AXY_05650</name>
</gene>
<dbReference type="InterPro" id="IPR000551">
    <property type="entry name" value="MerR-type_HTH_dom"/>
</dbReference>
<dbReference type="eggNOG" id="COG0789">
    <property type="taxonomic scope" value="Bacteria"/>
</dbReference>
<feature type="domain" description="HTH merR-type" evidence="1">
    <location>
        <begin position="1"/>
        <end position="58"/>
    </location>
</feature>
<dbReference type="EMBL" id="AP012050">
    <property type="protein sequence ID" value="BAM46697.1"/>
    <property type="molecule type" value="Genomic_DNA"/>
</dbReference>
<dbReference type="PATRIC" id="fig|698758.3.peg.564"/>
<dbReference type="OrthoDB" id="122388at2"/>
<organism evidence="2 3">
    <name type="scientific">Amphibacillus xylanus (strain ATCC 51415 / DSM 6626 / JCM 7361 / LMG 17667 / NBRC 15112 / Ep01)</name>
    <dbReference type="NCBI Taxonomy" id="698758"/>
    <lineage>
        <taxon>Bacteria</taxon>
        <taxon>Bacillati</taxon>
        <taxon>Bacillota</taxon>
        <taxon>Bacilli</taxon>
        <taxon>Bacillales</taxon>
        <taxon>Bacillaceae</taxon>
        <taxon>Amphibacillus</taxon>
    </lineage>
</organism>
<dbReference type="GO" id="GO:0003677">
    <property type="term" value="F:DNA binding"/>
    <property type="evidence" value="ECO:0007669"/>
    <property type="project" value="InterPro"/>
</dbReference>
<evidence type="ECO:0000313" key="3">
    <source>
        <dbReference type="Proteomes" id="UP000006294"/>
    </source>
</evidence>